<evidence type="ECO:0000256" key="1">
    <source>
        <dbReference type="SAM" id="MobiDB-lite"/>
    </source>
</evidence>
<reference evidence="3" key="1">
    <citation type="journal article" date="2021" name="Mol. Ecol. Resour.">
        <title>Apolygus lucorum genome provides insights into omnivorousness and mesophyll feeding.</title>
        <authorList>
            <person name="Liu Y."/>
            <person name="Liu H."/>
            <person name="Wang H."/>
            <person name="Huang T."/>
            <person name="Liu B."/>
            <person name="Yang B."/>
            <person name="Yin L."/>
            <person name="Li B."/>
            <person name="Zhang Y."/>
            <person name="Zhang S."/>
            <person name="Jiang F."/>
            <person name="Zhang X."/>
            <person name="Ren Y."/>
            <person name="Wang B."/>
            <person name="Wang S."/>
            <person name="Lu Y."/>
            <person name="Wu K."/>
            <person name="Fan W."/>
            <person name="Wang G."/>
        </authorList>
    </citation>
    <scope>NUCLEOTIDE SEQUENCE</scope>
    <source>
        <strain evidence="3">12Hb</strain>
    </source>
</reference>
<dbReference type="EMBL" id="WIXP02000012">
    <property type="protein sequence ID" value="KAF6201662.1"/>
    <property type="molecule type" value="Genomic_DNA"/>
</dbReference>
<evidence type="ECO:0000256" key="2">
    <source>
        <dbReference type="SAM" id="Phobius"/>
    </source>
</evidence>
<accession>A0A8S9WY48</accession>
<keyword evidence="2" id="KW-1133">Transmembrane helix</keyword>
<dbReference type="Proteomes" id="UP000466442">
    <property type="component" value="Linkage Group LG12"/>
</dbReference>
<keyword evidence="4" id="KW-1185">Reference proteome</keyword>
<feature type="region of interest" description="Disordered" evidence="1">
    <location>
        <begin position="26"/>
        <end position="48"/>
    </location>
</feature>
<organism evidence="3 4">
    <name type="scientific">Apolygus lucorum</name>
    <name type="common">Small green plant bug</name>
    <name type="synonym">Lygocoris lucorum</name>
    <dbReference type="NCBI Taxonomy" id="248454"/>
    <lineage>
        <taxon>Eukaryota</taxon>
        <taxon>Metazoa</taxon>
        <taxon>Ecdysozoa</taxon>
        <taxon>Arthropoda</taxon>
        <taxon>Hexapoda</taxon>
        <taxon>Insecta</taxon>
        <taxon>Pterygota</taxon>
        <taxon>Neoptera</taxon>
        <taxon>Paraneoptera</taxon>
        <taxon>Hemiptera</taxon>
        <taxon>Heteroptera</taxon>
        <taxon>Panheteroptera</taxon>
        <taxon>Cimicomorpha</taxon>
        <taxon>Miridae</taxon>
        <taxon>Mirini</taxon>
        <taxon>Apolygus</taxon>
    </lineage>
</organism>
<protein>
    <submittedName>
        <fullName evidence="3">Uncharacterized protein</fullName>
    </submittedName>
</protein>
<sequence>MDVPLDLSNRSNVESNVSKPIALEAVQIKGSRPDPNQSSYLEERDTEEARRVRFEIPGVVRDEECVATPLPTVHPRSCTSSDTFDDSSLDRYIDAAVDRAVRAIDESAATVNHLTATTPDLFVNRVVDTPYRHTNATNDKDIDTPNRHTDTMLDAIIGTPTRHIIATPGAVIATPDVVVATPNTVVATPDRHTNTSVAMVVATPDMVVATPNEHTIATFDTETQEGSAHLGNETLRDEIDRHDNRHDNRHTDRHSDRHTDRNESRHDEQQPRSPVEIPTPGCILPSLDTSRYSTLPIIMKLRYVGLAMVALLVSCVSCNQQQNGHQRNLDQQQNSTREARDFTGYSGTPTSYDTYDPSSGSYLNTEKWAQPNLLLPSLSGGCGSGSLVKPILAGLLGALLLKLPLLLAAKLLFLKLAIPAGLLAAAAPVLLPLAYMLFNKKPTSSTGGSSSDAPESRALEEFLTSSACLEKVACSIGRSQTSSDTVKTFSWMLKTVESMLSPQEDMRSLVGSYRAAYLSGAAQGDLGCSAYRCSIPEFFVRQGGRSYKLL</sequence>
<feature type="transmembrane region" description="Helical" evidence="2">
    <location>
        <begin position="416"/>
        <end position="438"/>
    </location>
</feature>
<proteinExistence type="predicted"/>
<dbReference type="OrthoDB" id="10588091at2759"/>
<comment type="caution">
    <text evidence="3">The sequence shown here is derived from an EMBL/GenBank/DDBJ whole genome shotgun (WGS) entry which is preliminary data.</text>
</comment>
<dbReference type="AlphaFoldDB" id="A0A8S9WY48"/>
<keyword evidence="2" id="KW-0472">Membrane</keyword>
<keyword evidence="2" id="KW-0812">Transmembrane</keyword>
<feature type="compositionally biased region" description="Polar residues" evidence="1">
    <location>
        <begin position="323"/>
        <end position="336"/>
    </location>
</feature>
<evidence type="ECO:0000313" key="4">
    <source>
        <dbReference type="Proteomes" id="UP000466442"/>
    </source>
</evidence>
<evidence type="ECO:0000313" key="3">
    <source>
        <dbReference type="EMBL" id="KAF6201662.1"/>
    </source>
</evidence>
<feature type="region of interest" description="Disordered" evidence="1">
    <location>
        <begin position="233"/>
        <end position="282"/>
    </location>
</feature>
<feature type="compositionally biased region" description="Basic and acidic residues" evidence="1">
    <location>
        <begin position="234"/>
        <end position="270"/>
    </location>
</feature>
<feature type="region of interest" description="Disordered" evidence="1">
    <location>
        <begin position="323"/>
        <end position="351"/>
    </location>
</feature>
<gene>
    <name evidence="3" type="ORF">GE061_004055</name>
</gene>
<name>A0A8S9WY48_APOLU</name>